<reference evidence="3" key="1">
    <citation type="journal article" date="2019" name="Int. J. Syst. Evol. Microbiol.">
        <title>The Global Catalogue of Microorganisms (GCM) 10K type strain sequencing project: providing services to taxonomists for standard genome sequencing and annotation.</title>
        <authorList>
            <consortium name="The Broad Institute Genomics Platform"/>
            <consortium name="The Broad Institute Genome Sequencing Center for Infectious Disease"/>
            <person name="Wu L."/>
            <person name="Ma J."/>
        </authorList>
    </citation>
    <scope>NUCLEOTIDE SEQUENCE [LARGE SCALE GENOMIC DNA]</scope>
    <source>
        <strain evidence="3">CCUG 60525</strain>
    </source>
</reference>
<dbReference type="RefSeq" id="WP_379558733.1">
    <property type="nucleotide sequence ID" value="NZ_JBHTJS010000041.1"/>
</dbReference>
<proteinExistence type="predicted"/>
<name>A0ABW3KIH6_9GAMM</name>
<gene>
    <name evidence="2" type="ORF">ACFQ1C_11365</name>
</gene>
<evidence type="ECO:0000313" key="3">
    <source>
        <dbReference type="Proteomes" id="UP001597048"/>
    </source>
</evidence>
<feature type="transmembrane region" description="Helical" evidence="1">
    <location>
        <begin position="32"/>
        <end position="55"/>
    </location>
</feature>
<accession>A0ABW3KIH6</accession>
<dbReference type="Pfam" id="PF07386">
    <property type="entry name" value="DUF1499"/>
    <property type="match status" value="1"/>
</dbReference>
<feature type="transmembrane region" description="Helical" evidence="1">
    <location>
        <begin position="61"/>
        <end position="79"/>
    </location>
</feature>
<keyword evidence="1" id="KW-0472">Membrane</keyword>
<evidence type="ECO:0000256" key="1">
    <source>
        <dbReference type="SAM" id="Phobius"/>
    </source>
</evidence>
<dbReference type="EMBL" id="JBHTJS010000041">
    <property type="protein sequence ID" value="MFD1008754.1"/>
    <property type="molecule type" value="Genomic_DNA"/>
</dbReference>
<sequence length="239" mass="26388">METLFIYRWTLGSLLCLLLPLVGIVGTRLHWWPYYVGLLWLVAALACALLLLPLALWQRQWLATASPTLLILLVLPFMIKAFTLPAIHDISTDTQTPPTLTAATTLRSGGDHNTDYAGTTVAQQRATWPEIQPLIIQQPIKQVHAQVQALIAQRGWTITANSDTQLEAVVSSTLFGFRDDIAIRLTPVEPTAVSNDVHDLNSEQSATKVDMRSASRVGESDLGANAERIRAFLIELNQL</sequence>
<keyword evidence="1" id="KW-1133">Transmembrane helix</keyword>
<keyword evidence="1" id="KW-0812">Transmembrane</keyword>
<keyword evidence="3" id="KW-1185">Reference proteome</keyword>
<protein>
    <submittedName>
        <fullName evidence="2">DUF1499 domain-containing protein</fullName>
    </submittedName>
</protein>
<organism evidence="2 3">
    <name type="scientific">Oceanisphaera ostreae</name>
    <dbReference type="NCBI Taxonomy" id="914151"/>
    <lineage>
        <taxon>Bacteria</taxon>
        <taxon>Pseudomonadati</taxon>
        <taxon>Pseudomonadota</taxon>
        <taxon>Gammaproteobacteria</taxon>
        <taxon>Aeromonadales</taxon>
        <taxon>Aeromonadaceae</taxon>
        <taxon>Oceanisphaera</taxon>
    </lineage>
</organism>
<evidence type="ECO:0000313" key="2">
    <source>
        <dbReference type="EMBL" id="MFD1008754.1"/>
    </source>
</evidence>
<feature type="transmembrane region" description="Helical" evidence="1">
    <location>
        <begin position="6"/>
        <end position="25"/>
    </location>
</feature>
<dbReference type="InterPro" id="IPR010865">
    <property type="entry name" value="DUF1499"/>
</dbReference>
<dbReference type="Proteomes" id="UP001597048">
    <property type="component" value="Unassembled WGS sequence"/>
</dbReference>
<comment type="caution">
    <text evidence="2">The sequence shown here is derived from an EMBL/GenBank/DDBJ whole genome shotgun (WGS) entry which is preliminary data.</text>
</comment>